<keyword evidence="2" id="KW-0031">Aminopeptidase</keyword>
<organism evidence="2 3">
    <name type="scientific">Haloarcula quadrata</name>
    <dbReference type="NCBI Taxonomy" id="182779"/>
    <lineage>
        <taxon>Archaea</taxon>
        <taxon>Methanobacteriati</taxon>
        <taxon>Methanobacteriota</taxon>
        <taxon>Stenosarchaea group</taxon>
        <taxon>Halobacteria</taxon>
        <taxon>Halobacteriales</taxon>
        <taxon>Haloarculaceae</taxon>
        <taxon>Haloarcula</taxon>
    </lineage>
</organism>
<dbReference type="InterPro" id="IPR052170">
    <property type="entry name" value="M29_Exopeptidase"/>
</dbReference>
<dbReference type="PANTHER" id="PTHR34448:SF1">
    <property type="entry name" value="BLL6088 PROTEIN"/>
    <property type="match status" value="1"/>
</dbReference>
<dbReference type="GO" id="GO:0006508">
    <property type="term" value="P:proteolysis"/>
    <property type="evidence" value="ECO:0007669"/>
    <property type="project" value="InterPro"/>
</dbReference>
<keyword evidence="2" id="KW-0378">Hydrolase</keyword>
<dbReference type="GO" id="GO:0046872">
    <property type="term" value="F:metal ion binding"/>
    <property type="evidence" value="ECO:0007669"/>
    <property type="project" value="UniProtKB-KW"/>
</dbReference>
<dbReference type="InterPro" id="IPR058739">
    <property type="entry name" value="NicX"/>
</dbReference>
<dbReference type="Proteomes" id="UP000268233">
    <property type="component" value="Unassembled WGS sequence"/>
</dbReference>
<dbReference type="SUPFAM" id="SSF144052">
    <property type="entry name" value="Thermophilic metalloprotease-like"/>
    <property type="match status" value="1"/>
</dbReference>
<evidence type="ECO:0000313" key="2">
    <source>
        <dbReference type="EMBL" id="RKS81575.1"/>
    </source>
</evidence>
<dbReference type="AlphaFoldDB" id="A0A495R2K9"/>
<dbReference type="PANTHER" id="PTHR34448">
    <property type="entry name" value="AMINOPEPTIDASE"/>
    <property type="match status" value="1"/>
</dbReference>
<gene>
    <name evidence="2" type="ORF">BDK61_0866</name>
</gene>
<dbReference type="Pfam" id="PF26233">
    <property type="entry name" value="NicX"/>
    <property type="match status" value="1"/>
</dbReference>
<sequence>MVRVSPAYAGSLSRVIQPEYAISCMDNSSLRAPAETAVKQCLNLQSDESCAVITDDQRKAIGEALYRVAAEITDDSVFVRYPPGEQHGSEPPAPVAGAMETADVVLAPTTKSLSHTEARTDANEAGARVATLPGISEGVFLMGLDADYHLIEQHCEDVLAQVDDAEEIRVTSPQGTDITFGIGSREWHMDTGIVHEAGEMSNLPAGEVFLAPETADGTFVVDGTMRPHGKLDGKQLTFEVEDGYVTDIDDPDIRAQVEDAADEVGRDAYNLAELGIGTNVAVTELVGSVLLDEKAGGTVHIAIGDDHAMGGDVHAPIHLDGILTEPTVYADGEEVKLPRVE</sequence>
<accession>A0A495R2K9</accession>
<keyword evidence="3" id="KW-1185">Reference proteome</keyword>
<dbReference type="EMBL" id="RBWW01000001">
    <property type="protein sequence ID" value="RKS81575.1"/>
    <property type="molecule type" value="Genomic_DNA"/>
</dbReference>
<dbReference type="GO" id="GO:0004177">
    <property type="term" value="F:aminopeptidase activity"/>
    <property type="evidence" value="ECO:0007669"/>
    <property type="project" value="UniProtKB-KW"/>
</dbReference>
<name>A0A495R2K9_9EURY</name>
<proteinExistence type="predicted"/>
<protein>
    <submittedName>
        <fullName evidence="2">Leucyl aminopeptidase (Aminopeptidase T)</fullName>
    </submittedName>
</protein>
<keyword evidence="1" id="KW-0479">Metal-binding</keyword>
<keyword evidence="2" id="KW-0645">Protease</keyword>
<comment type="caution">
    <text evidence="2">The sequence shown here is derived from an EMBL/GenBank/DDBJ whole genome shotgun (WGS) entry which is preliminary data.</text>
</comment>
<evidence type="ECO:0000256" key="1">
    <source>
        <dbReference type="ARBA" id="ARBA00022723"/>
    </source>
</evidence>
<reference evidence="2 3" key="1">
    <citation type="submission" date="2018-10" db="EMBL/GenBank/DDBJ databases">
        <title>Genomic Encyclopedia of Archaeal and Bacterial Type Strains, Phase II (KMG-II): from individual species to whole genera.</title>
        <authorList>
            <person name="Goeker M."/>
        </authorList>
    </citation>
    <scope>NUCLEOTIDE SEQUENCE [LARGE SCALE GENOMIC DNA]</scope>
    <source>
        <strain evidence="2 3">DSM 11927</strain>
    </source>
</reference>
<evidence type="ECO:0000313" key="3">
    <source>
        <dbReference type="Proteomes" id="UP000268233"/>
    </source>
</evidence>